<proteinExistence type="predicted"/>
<dbReference type="SUPFAM" id="SSF50939">
    <property type="entry name" value="Sialidases"/>
    <property type="match status" value="1"/>
</dbReference>
<reference evidence="1 2" key="1">
    <citation type="submission" date="2018-05" db="EMBL/GenBank/DDBJ databases">
        <title>Genome sequencing of Flavobacterium sp. HYN0056.</title>
        <authorList>
            <person name="Yi H."/>
            <person name="Baek C."/>
        </authorList>
    </citation>
    <scope>NUCLEOTIDE SEQUENCE [LARGE SCALE GENOMIC DNA]</scope>
    <source>
        <strain evidence="1 2">HYN0056</strain>
    </source>
</reference>
<evidence type="ECO:0008006" key="3">
    <source>
        <dbReference type="Google" id="ProtNLM"/>
    </source>
</evidence>
<name>A0A2S1YKF2_9FLAO</name>
<protein>
    <recommendedName>
        <fullName evidence="3">Exo-alpha-sialidase</fullName>
    </recommendedName>
</protein>
<evidence type="ECO:0000313" key="2">
    <source>
        <dbReference type="Proteomes" id="UP000245250"/>
    </source>
</evidence>
<keyword evidence="2" id="KW-1185">Reference proteome</keyword>
<dbReference type="AlphaFoldDB" id="A0A2S1YKF2"/>
<sequence length="345" mass="39753">MKKLLMCLLVMLIAIGCKDFNENNLKVEIIDFNGMKGKSEYMYFINPKEGYSFNYITESKEQTEEQLNDPDFFPESTDIASIYKTTDGGQNWKKVTSIENRKFFNRVLVFQNAVYITSNDFYNKKVFIVKFNVLTDKIEFEKEFPVIGGIYDDKSDIYIQTEKGSSVTKFDKNLIKKGEMPIDIGNDAVFLNNKLFSILRNKDGNSYLRQYSKENIKSVETLIQPENIVKQNNDKIIIAGNNKTNNKKISLISYDVKSENTQDLKEFDGYTIVQGLQSNDKVICGLVGNIEGTFTSYDLFYSLDKGKTWQIQKLTENSYIRPSVLIDDILYIFSGGNRIQKISFN</sequence>
<dbReference type="Gene3D" id="2.130.10.10">
    <property type="entry name" value="YVTN repeat-like/Quinoprotein amine dehydrogenase"/>
    <property type="match status" value="1"/>
</dbReference>
<dbReference type="KEGG" id="fcr:HYN56_09825"/>
<dbReference type="PROSITE" id="PS51257">
    <property type="entry name" value="PROKAR_LIPOPROTEIN"/>
    <property type="match status" value="1"/>
</dbReference>
<evidence type="ECO:0000313" key="1">
    <source>
        <dbReference type="EMBL" id="AWK04513.1"/>
    </source>
</evidence>
<accession>A0A2S1YKF2</accession>
<dbReference type="RefSeq" id="WP_109192012.1">
    <property type="nucleotide sequence ID" value="NZ_CP029255.1"/>
</dbReference>
<dbReference type="InterPro" id="IPR015943">
    <property type="entry name" value="WD40/YVTN_repeat-like_dom_sf"/>
</dbReference>
<dbReference type="Proteomes" id="UP000245250">
    <property type="component" value="Chromosome"/>
</dbReference>
<dbReference type="EMBL" id="CP029255">
    <property type="protein sequence ID" value="AWK04513.1"/>
    <property type="molecule type" value="Genomic_DNA"/>
</dbReference>
<dbReference type="InterPro" id="IPR036278">
    <property type="entry name" value="Sialidase_sf"/>
</dbReference>
<gene>
    <name evidence="1" type="ORF">HYN56_09825</name>
</gene>
<organism evidence="1 2">
    <name type="scientific">Flavobacterium crocinum</name>
    <dbReference type="NCBI Taxonomy" id="2183896"/>
    <lineage>
        <taxon>Bacteria</taxon>
        <taxon>Pseudomonadati</taxon>
        <taxon>Bacteroidota</taxon>
        <taxon>Flavobacteriia</taxon>
        <taxon>Flavobacteriales</taxon>
        <taxon>Flavobacteriaceae</taxon>
        <taxon>Flavobacterium</taxon>
    </lineage>
</organism>
<dbReference type="OrthoDB" id="9764804at2"/>